<organism evidence="2 3">
    <name type="scientific">Variovorax defluvii</name>
    <dbReference type="NCBI Taxonomy" id="913761"/>
    <lineage>
        <taxon>Bacteria</taxon>
        <taxon>Pseudomonadati</taxon>
        <taxon>Pseudomonadota</taxon>
        <taxon>Betaproteobacteria</taxon>
        <taxon>Burkholderiales</taxon>
        <taxon>Comamonadaceae</taxon>
        <taxon>Variovorax</taxon>
    </lineage>
</organism>
<keyword evidence="3" id="KW-1185">Reference proteome</keyword>
<feature type="compositionally biased region" description="Basic and acidic residues" evidence="1">
    <location>
        <begin position="1"/>
        <end position="10"/>
    </location>
</feature>
<evidence type="ECO:0000256" key="1">
    <source>
        <dbReference type="SAM" id="MobiDB-lite"/>
    </source>
</evidence>
<proteinExistence type="predicted"/>
<sequence>MKYEHPRAERLALSPAGGEASPSNTEPDPSRAAANDKHREADTNPAVWDDWKSVRDVG</sequence>
<gene>
    <name evidence="2" type="ORF">GCM10023165_52600</name>
</gene>
<dbReference type="RefSeq" id="WP_345541718.1">
    <property type="nucleotide sequence ID" value="NZ_BAABGJ010000081.1"/>
</dbReference>
<protein>
    <submittedName>
        <fullName evidence="2">Uncharacterized protein</fullName>
    </submittedName>
</protein>
<evidence type="ECO:0000313" key="2">
    <source>
        <dbReference type="EMBL" id="GAA4358044.1"/>
    </source>
</evidence>
<evidence type="ECO:0000313" key="3">
    <source>
        <dbReference type="Proteomes" id="UP001500975"/>
    </source>
</evidence>
<feature type="compositionally biased region" description="Basic and acidic residues" evidence="1">
    <location>
        <begin position="49"/>
        <end position="58"/>
    </location>
</feature>
<name>A0ABP8IG53_9BURK</name>
<dbReference type="Proteomes" id="UP001500975">
    <property type="component" value="Unassembled WGS sequence"/>
</dbReference>
<comment type="caution">
    <text evidence="2">The sequence shown here is derived from an EMBL/GenBank/DDBJ whole genome shotgun (WGS) entry which is preliminary data.</text>
</comment>
<dbReference type="EMBL" id="BAABGJ010000081">
    <property type="protein sequence ID" value="GAA4358044.1"/>
    <property type="molecule type" value="Genomic_DNA"/>
</dbReference>
<feature type="region of interest" description="Disordered" evidence="1">
    <location>
        <begin position="1"/>
        <end position="58"/>
    </location>
</feature>
<accession>A0ABP8IG53</accession>
<reference evidence="3" key="1">
    <citation type="journal article" date="2019" name="Int. J. Syst. Evol. Microbiol.">
        <title>The Global Catalogue of Microorganisms (GCM) 10K type strain sequencing project: providing services to taxonomists for standard genome sequencing and annotation.</title>
        <authorList>
            <consortium name="The Broad Institute Genomics Platform"/>
            <consortium name="The Broad Institute Genome Sequencing Center for Infectious Disease"/>
            <person name="Wu L."/>
            <person name="Ma J."/>
        </authorList>
    </citation>
    <scope>NUCLEOTIDE SEQUENCE [LARGE SCALE GENOMIC DNA]</scope>
    <source>
        <strain evidence="3">JCM 17804</strain>
    </source>
</reference>